<dbReference type="AlphaFoldDB" id="A0A8D9BPS8"/>
<protein>
    <submittedName>
        <fullName evidence="2">Uncharacterized protein</fullName>
    </submittedName>
</protein>
<sequence>MAVSKEAVSADSWTHAPDVSPQSVGAILRPCRSPSVDLVHGQYLVIGDCLATEQEHSLATLQGHSLATVQGHSLATVQGHFLATLEGHSSGTGHYLATYFIRHCQLKSRQNITN</sequence>
<accession>A0A8D9BPS8</accession>
<evidence type="ECO:0000313" key="2">
    <source>
        <dbReference type="EMBL" id="CAG6787044.1"/>
    </source>
</evidence>
<dbReference type="EMBL" id="HBUF01651509">
    <property type="protein sequence ID" value="CAG6787044.1"/>
    <property type="molecule type" value="Transcribed_RNA"/>
</dbReference>
<name>A0A8D9BPS8_9HEMI</name>
<proteinExistence type="predicted"/>
<reference evidence="2" key="1">
    <citation type="submission" date="2021-05" db="EMBL/GenBank/DDBJ databases">
        <authorList>
            <person name="Alioto T."/>
            <person name="Alioto T."/>
            <person name="Gomez Garrido J."/>
        </authorList>
    </citation>
    <scope>NUCLEOTIDE SEQUENCE</scope>
</reference>
<evidence type="ECO:0000256" key="1">
    <source>
        <dbReference type="SAM" id="MobiDB-lite"/>
    </source>
</evidence>
<feature type="region of interest" description="Disordered" evidence="1">
    <location>
        <begin position="1"/>
        <end position="21"/>
    </location>
</feature>
<organism evidence="2">
    <name type="scientific">Cacopsylla melanoneura</name>
    <dbReference type="NCBI Taxonomy" id="428564"/>
    <lineage>
        <taxon>Eukaryota</taxon>
        <taxon>Metazoa</taxon>
        <taxon>Ecdysozoa</taxon>
        <taxon>Arthropoda</taxon>
        <taxon>Hexapoda</taxon>
        <taxon>Insecta</taxon>
        <taxon>Pterygota</taxon>
        <taxon>Neoptera</taxon>
        <taxon>Paraneoptera</taxon>
        <taxon>Hemiptera</taxon>
        <taxon>Sternorrhyncha</taxon>
        <taxon>Psylloidea</taxon>
        <taxon>Psyllidae</taxon>
        <taxon>Psyllinae</taxon>
        <taxon>Cacopsylla</taxon>
    </lineage>
</organism>